<sequence length="198" mass="21829">MGRQNLVVATHTLFSHLATDEGDLRLQRQFLRAEVVASQQGHTTEHTGFVTDEFVVVSIITRVARVETEAGNLVDANAADEVRANTNRTATGDTATAFNATVENINVFGELRVHRFFLLAKVNFFFLHVNPRSMRSDMLRIHLPVFTERSPISSKAGSGANVNSVGRSRVSVRQARPGLPLIIIAQEPQIPARQTKSN</sequence>
<evidence type="ECO:0000313" key="1">
    <source>
        <dbReference type="EMBL" id="EJX10471.1"/>
    </source>
</evidence>
<dbReference type="EMBL" id="AMCI01000176">
    <property type="protein sequence ID" value="EJX10471.1"/>
    <property type="molecule type" value="Genomic_DNA"/>
</dbReference>
<dbReference type="AlphaFoldDB" id="J9DC05"/>
<protein>
    <submittedName>
        <fullName evidence="1">Uncharacterized protein</fullName>
    </submittedName>
</protein>
<comment type="caution">
    <text evidence="1">The sequence shown here is derived from an EMBL/GenBank/DDBJ whole genome shotgun (WGS) entry which is preliminary data.</text>
</comment>
<reference evidence="1" key="1">
    <citation type="journal article" date="2012" name="PLoS ONE">
        <title>Gene sets for utilization of primary and secondary nutrition supplies in the distal gut of endangered iberian lynx.</title>
        <authorList>
            <person name="Alcaide M."/>
            <person name="Messina E."/>
            <person name="Richter M."/>
            <person name="Bargiela R."/>
            <person name="Peplies J."/>
            <person name="Huws S.A."/>
            <person name="Newbold C.J."/>
            <person name="Golyshin P.N."/>
            <person name="Simon M.A."/>
            <person name="Lopez G."/>
            <person name="Yakimov M.M."/>
            <person name="Ferrer M."/>
        </authorList>
    </citation>
    <scope>NUCLEOTIDE SEQUENCE</scope>
</reference>
<proteinExistence type="predicted"/>
<accession>J9DC05</accession>
<gene>
    <name evidence="1" type="ORF">EVA_01177</name>
</gene>
<organism evidence="1">
    <name type="scientific">gut metagenome</name>
    <dbReference type="NCBI Taxonomy" id="749906"/>
    <lineage>
        <taxon>unclassified sequences</taxon>
        <taxon>metagenomes</taxon>
        <taxon>organismal metagenomes</taxon>
    </lineage>
</organism>
<name>J9DC05_9ZZZZ</name>